<dbReference type="EMBL" id="LAZR01054106">
    <property type="protein sequence ID" value="KKK79274.1"/>
    <property type="molecule type" value="Genomic_DNA"/>
</dbReference>
<proteinExistence type="predicted"/>
<protein>
    <submittedName>
        <fullName evidence="1">Uncharacterized protein</fullName>
    </submittedName>
</protein>
<sequence length="56" mass="6137">RTYECVRVSPGSATIRSADRTRTDFTTNEGEDVGFDKPGRRFTICPSPVGISMVQA</sequence>
<accession>A0A0F9ALA2</accession>
<evidence type="ECO:0000313" key="1">
    <source>
        <dbReference type="EMBL" id="KKK79274.1"/>
    </source>
</evidence>
<gene>
    <name evidence="1" type="ORF">LCGC14_2835190</name>
</gene>
<name>A0A0F9ALA2_9ZZZZ</name>
<comment type="caution">
    <text evidence="1">The sequence shown here is derived from an EMBL/GenBank/DDBJ whole genome shotgun (WGS) entry which is preliminary data.</text>
</comment>
<feature type="non-terminal residue" evidence="1">
    <location>
        <position position="1"/>
    </location>
</feature>
<reference evidence="1" key="1">
    <citation type="journal article" date="2015" name="Nature">
        <title>Complex archaea that bridge the gap between prokaryotes and eukaryotes.</title>
        <authorList>
            <person name="Spang A."/>
            <person name="Saw J.H."/>
            <person name="Jorgensen S.L."/>
            <person name="Zaremba-Niedzwiedzka K."/>
            <person name="Martijn J."/>
            <person name="Lind A.E."/>
            <person name="van Eijk R."/>
            <person name="Schleper C."/>
            <person name="Guy L."/>
            <person name="Ettema T.J."/>
        </authorList>
    </citation>
    <scope>NUCLEOTIDE SEQUENCE</scope>
</reference>
<organism evidence="1">
    <name type="scientific">marine sediment metagenome</name>
    <dbReference type="NCBI Taxonomy" id="412755"/>
    <lineage>
        <taxon>unclassified sequences</taxon>
        <taxon>metagenomes</taxon>
        <taxon>ecological metagenomes</taxon>
    </lineage>
</organism>
<dbReference type="AlphaFoldDB" id="A0A0F9ALA2"/>